<evidence type="ECO:0000313" key="5">
    <source>
        <dbReference type="Proteomes" id="UP000198815"/>
    </source>
</evidence>
<dbReference type="InterPro" id="IPR012551">
    <property type="entry name" value="DUF1707_SHOCT-like"/>
</dbReference>
<dbReference type="STRING" id="64702.SAMN05443377_12915"/>
<evidence type="ECO:0000313" key="4">
    <source>
        <dbReference type="EMBL" id="SES01030.1"/>
    </source>
</evidence>
<keyword evidence="2" id="KW-1133">Transmembrane helix</keyword>
<accession>A0A1H9TUF6</accession>
<keyword evidence="2" id="KW-0472">Membrane</keyword>
<keyword evidence="2" id="KW-0812">Transmembrane</keyword>
<dbReference type="Pfam" id="PF08044">
    <property type="entry name" value="DUF1707"/>
    <property type="match status" value="1"/>
</dbReference>
<proteinExistence type="predicted"/>
<evidence type="ECO:0000256" key="1">
    <source>
        <dbReference type="SAM" id="MobiDB-lite"/>
    </source>
</evidence>
<name>A0A1H9TUF6_9ACTN</name>
<gene>
    <name evidence="4" type="ORF">SAMN05443377_12915</name>
</gene>
<dbReference type="Proteomes" id="UP000198815">
    <property type="component" value="Unassembled WGS sequence"/>
</dbReference>
<keyword evidence="5" id="KW-1185">Reference proteome</keyword>
<dbReference type="EMBL" id="FOGZ01000029">
    <property type="protein sequence ID" value="SES01030.1"/>
    <property type="molecule type" value="Genomic_DNA"/>
</dbReference>
<dbReference type="AlphaFoldDB" id="A0A1H9TUF6"/>
<protein>
    <recommendedName>
        <fullName evidence="3">DUF1707 domain-containing protein</fullName>
    </recommendedName>
</protein>
<evidence type="ECO:0000259" key="3">
    <source>
        <dbReference type="Pfam" id="PF08044"/>
    </source>
</evidence>
<evidence type="ECO:0000256" key="2">
    <source>
        <dbReference type="SAM" id="Phobius"/>
    </source>
</evidence>
<reference evidence="4 5" key="1">
    <citation type="submission" date="2016-10" db="EMBL/GenBank/DDBJ databases">
        <authorList>
            <person name="de Groot N.N."/>
        </authorList>
    </citation>
    <scope>NUCLEOTIDE SEQUENCE [LARGE SCALE GENOMIC DNA]</scope>
    <source>
        <strain evidence="4 5">DSM 16859</strain>
    </source>
</reference>
<feature type="domain" description="DUF1707" evidence="3">
    <location>
        <begin position="1"/>
        <end position="53"/>
    </location>
</feature>
<sequence>MRIGDAERDEAVARLREHYARGRLSASEFEERMGTAMAAHTRSELVPLFRDLPRDPDTRFFTAGTATSSELEPHASSPAPSPAKNLVLRRTLDVAMAVAWPLAIIAILAGGPWWVILVPVLLLPALRAGMFGSDAERQAREQRREARRENREERRQNRGERRPPSDPHDELGM</sequence>
<feature type="transmembrane region" description="Helical" evidence="2">
    <location>
        <begin position="98"/>
        <end position="123"/>
    </location>
</feature>
<feature type="region of interest" description="Disordered" evidence="1">
    <location>
        <begin position="134"/>
        <end position="173"/>
    </location>
</feature>
<organism evidence="4 5">
    <name type="scientific">Propionibacterium cyclohexanicum</name>
    <dbReference type="NCBI Taxonomy" id="64702"/>
    <lineage>
        <taxon>Bacteria</taxon>
        <taxon>Bacillati</taxon>
        <taxon>Actinomycetota</taxon>
        <taxon>Actinomycetes</taxon>
        <taxon>Propionibacteriales</taxon>
        <taxon>Propionibacteriaceae</taxon>
        <taxon>Propionibacterium</taxon>
    </lineage>
</organism>